<organism evidence="1 2">
    <name type="scientific">Mycobacterium phage Predator</name>
    <dbReference type="NCBI Taxonomy" id="543153"/>
    <lineage>
        <taxon>Viruses</taxon>
        <taxon>Duplodnaviria</taxon>
        <taxon>Heunggongvirae</taxon>
        <taxon>Uroviricota</taxon>
        <taxon>Caudoviricetes</taxon>
        <taxon>Predatorvirus</taxon>
        <taxon>Predatorvirus predator</taxon>
    </lineage>
</organism>
<dbReference type="OrthoDB" id="35047at10239"/>
<evidence type="ECO:0000313" key="2">
    <source>
        <dbReference type="Proteomes" id="UP000000621"/>
    </source>
</evidence>
<protein>
    <submittedName>
        <fullName evidence="1">Uncharacterized protein</fullName>
    </submittedName>
</protein>
<dbReference type="EMBL" id="EU770222">
    <property type="protein sequence ID" value="ACF05179.1"/>
    <property type="molecule type" value="Genomic_DNA"/>
</dbReference>
<keyword evidence="2" id="KW-1185">Reference proteome</keyword>
<name>B3VMA9_9CAUD</name>
<dbReference type="RefSeq" id="YP_002003440.1">
    <property type="nucleotide sequence ID" value="NC_011039.1"/>
</dbReference>
<sequence length="124" mass="14297">MSRYRMIAREDLELKMKAVASELEKERNRMYHALDVLPVKDFEARDALNHEIAASIGEQRAWRKMWEWVSENYRPEISQAQLKDQIDGVKVDMYHCAICKKPNGSQHADDCGYAGRTVAGAVKQ</sequence>
<evidence type="ECO:0000313" key="1">
    <source>
        <dbReference type="EMBL" id="ACF05179.1"/>
    </source>
</evidence>
<accession>B3VMA9</accession>
<dbReference type="Proteomes" id="UP000000621">
    <property type="component" value="Segment"/>
</dbReference>
<proteinExistence type="predicted"/>
<dbReference type="KEGG" id="vg:6450089"/>
<gene>
    <name evidence="1" type="ORF">PREDATOR_82</name>
</gene>
<reference evidence="1 2" key="1">
    <citation type="submission" date="2008-05" db="EMBL/GenBank/DDBJ databases">
        <authorList>
            <person name="Weber R.J."/>
            <person name="Jacobs-Sera D."/>
            <person name="Houtz J."/>
            <person name="Hendrix R.W."/>
            <person name="Hatfull G.H."/>
        </authorList>
    </citation>
    <scope>NUCLEOTIDE SEQUENCE [LARGE SCALE GENOMIC DNA]</scope>
</reference>